<evidence type="ECO:0000313" key="2">
    <source>
        <dbReference type="Proteomes" id="UP001321760"/>
    </source>
</evidence>
<comment type="caution">
    <text evidence="1">The sequence shown here is derived from an EMBL/GenBank/DDBJ whole genome shotgun (WGS) entry which is preliminary data.</text>
</comment>
<evidence type="ECO:0000313" key="1">
    <source>
        <dbReference type="EMBL" id="KAK4447113.1"/>
    </source>
</evidence>
<sequence>MSLLGLSSELLYAIASNLVPSMEDDTGSFDPDPDIRRCRLALLSLAKAGNHTLRDITIPHLYHTICIHDLRCLFDFLHTLVYHPHLADFVRILNLATSLDDRLDDETDAKSEALYRGITPDMKAFPSVQLCFGEDETEICWDNVVDFAEISFGLILCLTTKLQSLHLHLPNWNAGDCDSLAGVFESAYAEAPDGFLPRLSRLALTADPRADDPLLPEKTPHCFMGPQGNIKYLELFGANLMEDEAVADKPEKWRGLETIHVSYAHTTGNWWYKLCSKAWPELKSVDISISPYFGEGAIDGAGYNEAFALCTESLECLKLDFDYGGDYSSHLGPRKRLDCLSKMKKLNRLEVSVTALFTARMAIETVNICDVLPASLEEVCLRDDVADPWSDMVDREPMEGETTEWTAELLEKEHSKLVERSLLQLVLENEAKLPRLRQVRVIVNQKPWKFDTRHLEGLLVEETSTRAQSTIVTVTRCPRQSW</sequence>
<dbReference type="AlphaFoldDB" id="A0AAV9GF94"/>
<accession>A0AAV9GF94</accession>
<proteinExistence type="predicted"/>
<gene>
    <name evidence="1" type="ORF">QBC34DRAFT_410456</name>
</gene>
<protein>
    <submittedName>
        <fullName evidence="1">Uncharacterized protein</fullName>
    </submittedName>
</protein>
<dbReference type="Proteomes" id="UP001321760">
    <property type="component" value="Unassembled WGS sequence"/>
</dbReference>
<reference evidence="1" key="1">
    <citation type="journal article" date="2023" name="Mol. Phylogenet. Evol.">
        <title>Genome-scale phylogeny and comparative genomics of the fungal order Sordariales.</title>
        <authorList>
            <person name="Hensen N."/>
            <person name="Bonometti L."/>
            <person name="Westerberg I."/>
            <person name="Brannstrom I.O."/>
            <person name="Guillou S."/>
            <person name="Cros-Aarteil S."/>
            <person name="Calhoun S."/>
            <person name="Haridas S."/>
            <person name="Kuo A."/>
            <person name="Mondo S."/>
            <person name="Pangilinan J."/>
            <person name="Riley R."/>
            <person name="LaButti K."/>
            <person name="Andreopoulos B."/>
            <person name="Lipzen A."/>
            <person name="Chen C."/>
            <person name="Yan M."/>
            <person name="Daum C."/>
            <person name="Ng V."/>
            <person name="Clum A."/>
            <person name="Steindorff A."/>
            <person name="Ohm R.A."/>
            <person name="Martin F."/>
            <person name="Silar P."/>
            <person name="Natvig D.O."/>
            <person name="Lalanne C."/>
            <person name="Gautier V."/>
            <person name="Ament-Velasquez S.L."/>
            <person name="Kruys A."/>
            <person name="Hutchinson M.I."/>
            <person name="Powell A.J."/>
            <person name="Barry K."/>
            <person name="Miller A.N."/>
            <person name="Grigoriev I.V."/>
            <person name="Debuchy R."/>
            <person name="Gladieux P."/>
            <person name="Hiltunen Thoren M."/>
            <person name="Johannesson H."/>
        </authorList>
    </citation>
    <scope>NUCLEOTIDE SEQUENCE</scope>
    <source>
        <strain evidence="1">PSN243</strain>
    </source>
</reference>
<keyword evidence="2" id="KW-1185">Reference proteome</keyword>
<organism evidence="1 2">
    <name type="scientific">Podospora aff. communis PSN243</name>
    <dbReference type="NCBI Taxonomy" id="3040156"/>
    <lineage>
        <taxon>Eukaryota</taxon>
        <taxon>Fungi</taxon>
        <taxon>Dikarya</taxon>
        <taxon>Ascomycota</taxon>
        <taxon>Pezizomycotina</taxon>
        <taxon>Sordariomycetes</taxon>
        <taxon>Sordariomycetidae</taxon>
        <taxon>Sordariales</taxon>
        <taxon>Podosporaceae</taxon>
        <taxon>Podospora</taxon>
    </lineage>
</organism>
<reference evidence="1" key="2">
    <citation type="submission" date="2023-05" db="EMBL/GenBank/DDBJ databases">
        <authorList>
            <consortium name="Lawrence Berkeley National Laboratory"/>
            <person name="Steindorff A."/>
            <person name="Hensen N."/>
            <person name="Bonometti L."/>
            <person name="Westerberg I."/>
            <person name="Brannstrom I.O."/>
            <person name="Guillou S."/>
            <person name="Cros-Aarteil S."/>
            <person name="Calhoun S."/>
            <person name="Haridas S."/>
            <person name="Kuo A."/>
            <person name="Mondo S."/>
            <person name="Pangilinan J."/>
            <person name="Riley R."/>
            <person name="Labutti K."/>
            <person name="Andreopoulos B."/>
            <person name="Lipzen A."/>
            <person name="Chen C."/>
            <person name="Yanf M."/>
            <person name="Daum C."/>
            <person name="Ng V."/>
            <person name="Clum A."/>
            <person name="Ohm R."/>
            <person name="Martin F."/>
            <person name="Silar P."/>
            <person name="Natvig D."/>
            <person name="Lalanne C."/>
            <person name="Gautier V."/>
            <person name="Ament-Velasquez S.L."/>
            <person name="Kruys A."/>
            <person name="Hutchinson M.I."/>
            <person name="Powell A.J."/>
            <person name="Barry K."/>
            <person name="Miller A.N."/>
            <person name="Grigoriev I.V."/>
            <person name="Debuchy R."/>
            <person name="Gladieux P."/>
            <person name="Thoren M.H."/>
            <person name="Johannesson H."/>
        </authorList>
    </citation>
    <scope>NUCLEOTIDE SEQUENCE</scope>
    <source>
        <strain evidence="1">PSN243</strain>
    </source>
</reference>
<name>A0AAV9GF94_9PEZI</name>
<dbReference type="EMBL" id="MU865952">
    <property type="protein sequence ID" value="KAK4447113.1"/>
    <property type="molecule type" value="Genomic_DNA"/>
</dbReference>